<dbReference type="EMBL" id="BK015707">
    <property type="protein sequence ID" value="DAE21103.1"/>
    <property type="molecule type" value="Genomic_DNA"/>
</dbReference>
<proteinExistence type="predicted"/>
<sequence>MCEYCEKIINNKKILDIDNEEETHMEIINQKSLGGYMLYVEIEGQDNDGYKPSQFFQINYCPMCGRKLVKE</sequence>
<protein>
    <submittedName>
        <fullName evidence="1">Rad50 zinc hook motif</fullName>
    </submittedName>
</protein>
<evidence type="ECO:0000313" key="1">
    <source>
        <dbReference type="EMBL" id="DAE21103.1"/>
    </source>
</evidence>
<organism evidence="1">
    <name type="scientific">Siphoviridae sp. ctRCE13</name>
    <dbReference type="NCBI Taxonomy" id="2826332"/>
    <lineage>
        <taxon>Viruses</taxon>
        <taxon>Duplodnaviria</taxon>
        <taxon>Heunggongvirae</taxon>
        <taxon>Uroviricota</taxon>
        <taxon>Caudoviricetes</taxon>
    </lineage>
</organism>
<reference evidence="1" key="1">
    <citation type="journal article" date="2021" name="Proc. Natl. Acad. Sci. U.S.A.">
        <title>A Catalog of Tens of Thousands of Viruses from Human Metagenomes Reveals Hidden Associations with Chronic Diseases.</title>
        <authorList>
            <person name="Tisza M.J."/>
            <person name="Buck C.B."/>
        </authorList>
    </citation>
    <scope>NUCLEOTIDE SEQUENCE</scope>
    <source>
        <strain evidence="1">CtRCE13</strain>
    </source>
</reference>
<accession>A0A8S5QPA8</accession>
<name>A0A8S5QPA8_9CAUD</name>